<gene>
    <name evidence="1" type="ORF">G4L24_002033</name>
</gene>
<accession>A0A735D8W5</accession>
<organism evidence="1">
    <name type="scientific">Salmonella muenchen</name>
    <dbReference type="NCBI Taxonomy" id="596"/>
    <lineage>
        <taxon>Bacteria</taxon>
        <taxon>Pseudomonadati</taxon>
        <taxon>Pseudomonadota</taxon>
        <taxon>Gammaproteobacteria</taxon>
        <taxon>Enterobacterales</taxon>
        <taxon>Enterobacteriaceae</taxon>
        <taxon>Salmonella</taxon>
    </lineage>
</organism>
<protein>
    <submittedName>
        <fullName evidence="1">Uncharacterized protein</fullName>
    </submittedName>
</protein>
<reference evidence="1" key="2">
    <citation type="submission" date="2018-07" db="EMBL/GenBank/DDBJ databases">
        <authorList>
            <consortium name="NCBI Pathogen Detection Project"/>
        </authorList>
    </citation>
    <scope>NUCLEOTIDE SEQUENCE</scope>
    <source>
        <strain evidence="1">12-0651</strain>
    </source>
</reference>
<comment type="caution">
    <text evidence="1">The sequence shown here is derived from an EMBL/GenBank/DDBJ whole genome shotgun (WGS) entry which is preliminary data.</text>
</comment>
<name>A0A735D8W5_SALMU</name>
<sequence length="52" mass="6037">MRSGGCSHRPGFKYWESPHPHERLCFEMACVAFETIRGSDVMDAVYELEDEE</sequence>
<reference evidence="1" key="1">
    <citation type="journal article" date="2018" name="Genome Biol.">
        <title>SKESA: strategic k-mer extension for scrupulous assemblies.</title>
        <authorList>
            <person name="Souvorov A."/>
            <person name="Agarwala R."/>
            <person name="Lipman D.J."/>
        </authorList>
    </citation>
    <scope>NUCLEOTIDE SEQUENCE</scope>
    <source>
        <strain evidence="1">12-0651</strain>
    </source>
</reference>
<dbReference type="EMBL" id="DAASSO010000006">
    <property type="protein sequence ID" value="HAE6848619.1"/>
    <property type="molecule type" value="Genomic_DNA"/>
</dbReference>
<proteinExistence type="predicted"/>
<dbReference type="AlphaFoldDB" id="A0A735D8W5"/>
<evidence type="ECO:0000313" key="1">
    <source>
        <dbReference type="EMBL" id="HAE6848619.1"/>
    </source>
</evidence>